<dbReference type="SUPFAM" id="SSF54060">
    <property type="entry name" value="His-Me finger endonucleases"/>
    <property type="match status" value="1"/>
</dbReference>
<dbReference type="Gene3D" id="3.90.75.20">
    <property type="match status" value="1"/>
</dbReference>
<evidence type="ECO:0000259" key="1">
    <source>
        <dbReference type="Pfam" id="PF13392"/>
    </source>
</evidence>
<protein>
    <submittedName>
        <fullName evidence="2">HNH endonuclease</fullName>
    </submittedName>
</protein>
<keyword evidence="2" id="KW-0540">Nuclease</keyword>
<dbReference type="GO" id="GO:0004519">
    <property type="term" value="F:endonuclease activity"/>
    <property type="evidence" value="ECO:0007669"/>
    <property type="project" value="UniProtKB-KW"/>
</dbReference>
<name>A0A5P6VNU5_PSEXY</name>
<dbReference type="RefSeq" id="WP_151622828.1">
    <property type="nucleotide sequence ID" value="NZ_CP043028.1"/>
</dbReference>
<accession>A0A5P6VNU5</accession>
<dbReference type="Proteomes" id="UP000327030">
    <property type="component" value="Chromosome 1"/>
</dbReference>
<feature type="domain" description="HNH nuclease" evidence="1">
    <location>
        <begin position="58"/>
        <end position="100"/>
    </location>
</feature>
<keyword evidence="2" id="KW-0255">Endonuclease</keyword>
<evidence type="ECO:0000313" key="2">
    <source>
        <dbReference type="EMBL" id="QFJ54335.1"/>
    </source>
</evidence>
<dbReference type="EMBL" id="CP043028">
    <property type="protein sequence ID" value="QFJ54335.1"/>
    <property type="molecule type" value="Genomic_DNA"/>
</dbReference>
<dbReference type="InterPro" id="IPR003615">
    <property type="entry name" value="HNH_nuc"/>
</dbReference>
<evidence type="ECO:0000313" key="3">
    <source>
        <dbReference type="Proteomes" id="UP000327030"/>
    </source>
</evidence>
<organism evidence="2 3">
    <name type="scientific">Pseudobutyrivibrio xylanivorans</name>
    <dbReference type="NCBI Taxonomy" id="185007"/>
    <lineage>
        <taxon>Bacteria</taxon>
        <taxon>Bacillati</taxon>
        <taxon>Bacillota</taxon>
        <taxon>Clostridia</taxon>
        <taxon>Lachnospirales</taxon>
        <taxon>Lachnospiraceae</taxon>
        <taxon>Pseudobutyrivibrio</taxon>
    </lineage>
</organism>
<dbReference type="OrthoDB" id="6631788at2"/>
<dbReference type="KEGG" id="pxv:FXF36_05440"/>
<dbReference type="AlphaFoldDB" id="A0A5P6VNU5"/>
<reference evidence="3" key="1">
    <citation type="submission" date="2019-08" db="EMBL/GenBank/DDBJ databases">
        <title>Complete Genome Sequence of the Polysaccharide-Degrading Rumen Bacterium Pseudobutyrivibrio xylanivorans MA3014.</title>
        <authorList>
            <person name="Palevich N."/>
            <person name="Maclean P.H."/>
            <person name="Kelly W.J."/>
            <person name="Leahy S.C."/>
            <person name="Rakonjac J."/>
            <person name="Attwood G.T."/>
        </authorList>
    </citation>
    <scope>NUCLEOTIDE SEQUENCE [LARGE SCALE GENOMIC DNA]</scope>
    <source>
        <strain evidence="3">MA3014</strain>
    </source>
</reference>
<proteinExistence type="predicted"/>
<sequence>MPQILEMKQIFIDGVKYMVTSDGEVFGASFKKLKIRPNTSGYACITVGCKGRRRSISVHRLVAESFIPNPNNLPEVDHLDANRMNPRKDNLEWVTHKENVQRAYDRGSFAGRMVGEKNPKANLIEDKVIQLRAEYKAGATVADLSRKYCIPYNTVGNAVRGITWKHLPL</sequence>
<dbReference type="InterPro" id="IPR044925">
    <property type="entry name" value="His-Me_finger_sf"/>
</dbReference>
<keyword evidence="2" id="KW-0378">Hydrolase</keyword>
<dbReference type="Pfam" id="PF13392">
    <property type="entry name" value="HNH_3"/>
    <property type="match status" value="1"/>
</dbReference>
<gene>
    <name evidence="2" type="ORF">FXF36_05440</name>
</gene>